<gene>
    <name evidence="2" type="ORF">J2S57_002668</name>
</gene>
<protein>
    <submittedName>
        <fullName evidence="2">Uncharacterized protein</fullName>
    </submittedName>
</protein>
<comment type="caution">
    <text evidence="2">The sequence shown here is derived from an EMBL/GenBank/DDBJ whole genome shotgun (WGS) entry which is preliminary data.</text>
</comment>
<organism evidence="2 3">
    <name type="scientific">Kineosporia succinea</name>
    <dbReference type="NCBI Taxonomy" id="84632"/>
    <lineage>
        <taxon>Bacteria</taxon>
        <taxon>Bacillati</taxon>
        <taxon>Actinomycetota</taxon>
        <taxon>Actinomycetes</taxon>
        <taxon>Kineosporiales</taxon>
        <taxon>Kineosporiaceae</taxon>
        <taxon>Kineosporia</taxon>
    </lineage>
</organism>
<evidence type="ECO:0000256" key="1">
    <source>
        <dbReference type="SAM" id="MobiDB-lite"/>
    </source>
</evidence>
<sequence>MPELRPGKIISVAPPPAPVRRGRLRVVPGVAVFALLLGGVGLGVKSPDDANRANSRLQRTPDSLISSTRSTP</sequence>
<dbReference type="EMBL" id="JAUSQZ010000001">
    <property type="protein sequence ID" value="MDP9826919.1"/>
    <property type="molecule type" value="Genomic_DNA"/>
</dbReference>
<evidence type="ECO:0000313" key="2">
    <source>
        <dbReference type="EMBL" id="MDP9826919.1"/>
    </source>
</evidence>
<keyword evidence="3" id="KW-1185">Reference proteome</keyword>
<reference evidence="2 3" key="1">
    <citation type="submission" date="2023-07" db="EMBL/GenBank/DDBJ databases">
        <title>Sequencing the genomes of 1000 actinobacteria strains.</title>
        <authorList>
            <person name="Klenk H.-P."/>
        </authorList>
    </citation>
    <scope>NUCLEOTIDE SEQUENCE [LARGE SCALE GENOMIC DNA]</scope>
    <source>
        <strain evidence="2 3">DSM 44388</strain>
    </source>
</reference>
<feature type="compositionally biased region" description="Polar residues" evidence="1">
    <location>
        <begin position="52"/>
        <end position="72"/>
    </location>
</feature>
<accession>A0ABT9P3E2</accession>
<dbReference type="Proteomes" id="UP001235712">
    <property type="component" value="Unassembled WGS sequence"/>
</dbReference>
<evidence type="ECO:0000313" key="3">
    <source>
        <dbReference type="Proteomes" id="UP001235712"/>
    </source>
</evidence>
<feature type="region of interest" description="Disordered" evidence="1">
    <location>
        <begin position="41"/>
        <end position="72"/>
    </location>
</feature>
<dbReference type="RefSeq" id="WP_307242272.1">
    <property type="nucleotide sequence ID" value="NZ_JAUSQZ010000001.1"/>
</dbReference>
<name>A0ABT9P3E2_9ACTN</name>
<proteinExistence type="predicted"/>